<gene>
    <name evidence="2" type="ORF">FVE67_04155</name>
</gene>
<dbReference type="KEGG" id="tmai:FVE67_04155"/>
<dbReference type="RefSeq" id="WP_168719391.1">
    <property type="nucleotide sequence ID" value="NZ_CP042909.1"/>
</dbReference>
<organism evidence="2 3">
    <name type="scientific">Thermosulfurimonas marina</name>
    <dbReference type="NCBI Taxonomy" id="2047767"/>
    <lineage>
        <taxon>Bacteria</taxon>
        <taxon>Pseudomonadati</taxon>
        <taxon>Thermodesulfobacteriota</taxon>
        <taxon>Thermodesulfobacteria</taxon>
        <taxon>Thermodesulfobacteriales</taxon>
        <taxon>Thermodesulfobacteriaceae</taxon>
        <taxon>Thermosulfurimonas</taxon>
    </lineage>
</organism>
<feature type="transmembrane region" description="Helical" evidence="1">
    <location>
        <begin position="49"/>
        <end position="67"/>
    </location>
</feature>
<evidence type="ECO:0000313" key="3">
    <source>
        <dbReference type="Proteomes" id="UP000501253"/>
    </source>
</evidence>
<keyword evidence="1" id="KW-0812">Transmembrane</keyword>
<accession>A0A6H1WSC8</accession>
<sequence length="81" mass="8951">MGKGTWEYLWELIGEALSVGLAMVGSVLAGAVFGWFLDEKLFHGRTSPWFTVIGIGLGAAGGIKNVFYFQRRMNPPKDEEE</sequence>
<name>A0A6H1WSC8_9BACT</name>
<dbReference type="AlphaFoldDB" id="A0A6H1WSC8"/>
<feature type="transmembrane region" description="Helical" evidence="1">
    <location>
        <begin position="12"/>
        <end position="37"/>
    </location>
</feature>
<evidence type="ECO:0000256" key="1">
    <source>
        <dbReference type="SAM" id="Phobius"/>
    </source>
</evidence>
<dbReference type="InterPro" id="IPR032820">
    <property type="entry name" value="ATPase_put"/>
</dbReference>
<evidence type="ECO:0000313" key="2">
    <source>
        <dbReference type="EMBL" id="QJA06036.1"/>
    </source>
</evidence>
<reference evidence="2 3" key="1">
    <citation type="submission" date="2019-08" db="EMBL/GenBank/DDBJ databases">
        <title>Complete genome sequence of Thermosulfurimonas marina SU872T, an anaerobic thermophilic chemolithoautotrophic bacterium isolated from a shallow marine hydrothermal vent.</title>
        <authorList>
            <person name="Allioux M."/>
            <person name="Jebbar M."/>
            <person name="Slobodkina G."/>
            <person name="Slobodkin A."/>
            <person name="Moalic Y."/>
            <person name="Frolova A."/>
            <person name="Shao Z."/>
            <person name="Alain K."/>
        </authorList>
    </citation>
    <scope>NUCLEOTIDE SEQUENCE [LARGE SCALE GENOMIC DNA]</scope>
    <source>
        <strain evidence="2 3">SU872</strain>
    </source>
</reference>
<keyword evidence="3" id="KW-1185">Reference proteome</keyword>
<dbReference type="EMBL" id="CP042909">
    <property type="protein sequence ID" value="QJA06036.1"/>
    <property type="molecule type" value="Genomic_DNA"/>
</dbReference>
<keyword evidence="1" id="KW-0472">Membrane</keyword>
<proteinExistence type="predicted"/>
<keyword evidence="1" id="KW-1133">Transmembrane helix</keyword>
<dbReference type="Proteomes" id="UP000501253">
    <property type="component" value="Chromosome"/>
</dbReference>
<dbReference type="Pfam" id="PF09527">
    <property type="entry name" value="ATPase_gene1"/>
    <property type="match status" value="1"/>
</dbReference>
<protein>
    <submittedName>
        <fullName evidence="2">AtpZ/AtpI family protein</fullName>
    </submittedName>
</protein>